<feature type="transmembrane region" description="Helical" evidence="2">
    <location>
        <begin position="40"/>
        <end position="61"/>
    </location>
</feature>
<evidence type="ECO:0000256" key="2">
    <source>
        <dbReference type="SAM" id="Phobius"/>
    </source>
</evidence>
<comment type="caution">
    <text evidence="3">The sequence shown here is derived from an EMBL/GenBank/DDBJ whole genome shotgun (WGS) entry which is preliminary data.</text>
</comment>
<keyword evidence="2" id="KW-0812">Transmembrane</keyword>
<evidence type="ECO:0000256" key="1">
    <source>
        <dbReference type="SAM" id="MobiDB-lite"/>
    </source>
</evidence>
<name>A0ABV8RFE3_9SPHN</name>
<dbReference type="Proteomes" id="UP001595887">
    <property type="component" value="Unassembled WGS sequence"/>
</dbReference>
<keyword evidence="4" id="KW-1185">Reference proteome</keyword>
<accession>A0ABV8RFE3</accession>
<protein>
    <recommendedName>
        <fullName evidence="5">Superinfection immunity protein</fullName>
    </recommendedName>
</protein>
<organism evidence="3 4">
    <name type="scientific">Sphingorhabdus arenilitoris</name>
    <dbReference type="NCBI Taxonomy" id="1490041"/>
    <lineage>
        <taxon>Bacteria</taxon>
        <taxon>Pseudomonadati</taxon>
        <taxon>Pseudomonadota</taxon>
        <taxon>Alphaproteobacteria</taxon>
        <taxon>Sphingomonadales</taxon>
        <taxon>Sphingomonadaceae</taxon>
        <taxon>Sphingorhabdus</taxon>
    </lineage>
</organism>
<feature type="compositionally biased region" description="Basic and acidic residues" evidence="1">
    <location>
        <begin position="122"/>
        <end position="131"/>
    </location>
</feature>
<gene>
    <name evidence="3" type="ORF">ACFOWX_06915</name>
</gene>
<proteinExistence type="predicted"/>
<evidence type="ECO:0008006" key="5">
    <source>
        <dbReference type="Google" id="ProtNLM"/>
    </source>
</evidence>
<dbReference type="RefSeq" id="WP_381422586.1">
    <property type="nucleotide sequence ID" value="NZ_JBHSDH010000013.1"/>
</dbReference>
<keyword evidence="2" id="KW-0472">Membrane</keyword>
<evidence type="ECO:0000313" key="4">
    <source>
        <dbReference type="Proteomes" id="UP001595887"/>
    </source>
</evidence>
<keyword evidence="2" id="KW-1133">Transmembrane helix</keyword>
<feature type="region of interest" description="Disordered" evidence="1">
    <location>
        <begin position="101"/>
        <end position="154"/>
    </location>
</feature>
<reference evidence="4" key="1">
    <citation type="journal article" date="2019" name="Int. J. Syst. Evol. Microbiol.">
        <title>The Global Catalogue of Microorganisms (GCM) 10K type strain sequencing project: providing services to taxonomists for standard genome sequencing and annotation.</title>
        <authorList>
            <consortium name="The Broad Institute Genomics Platform"/>
            <consortium name="The Broad Institute Genome Sequencing Center for Infectious Disease"/>
            <person name="Wu L."/>
            <person name="Ma J."/>
        </authorList>
    </citation>
    <scope>NUCLEOTIDE SEQUENCE [LARGE SCALE GENOMIC DNA]</scope>
    <source>
        <strain evidence="4">CECT 8531</strain>
    </source>
</reference>
<feature type="transmembrane region" description="Helical" evidence="2">
    <location>
        <begin position="14"/>
        <end position="33"/>
    </location>
</feature>
<dbReference type="EMBL" id="JBHSDH010000013">
    <property type="protein sequence ID" value="MFC4292142.1"/>
    <property type="molecule type" value="Genomic_DNA"/>
</dbReference>
<evidence type="ECO:0000313" key="3">
    <source>
        <dbReference type="EMBL" id="MFC4292142.1"/>
    </source>
</evidence>
<sequence length="154" mass="17045">MIILQKSLTGPRKAVPTGFSWTTFFFGIFPALFRGDAKNAAFMFFSALFTLGLSWLVWPFIYNDVYISGLKAAGWTEAENETGTDGRNNQKSDIPVYHDIAEPPSGYKNNPRLDILLPEPEPQTKPDKVEPEIPPAPVARNPIGVATSFGRRAT</sequence>